<name>A0A4V1J2S0_9ASCO</name>
<organism evidence="6 7">
    <name type="scientific">Metschnikowia bicuspidata</name>
    <dbReference type="NCBI Taxonomy" id="27322"/>
    <lineage>
        <taxon>Eukaryota</taxon>
        <taxon>Fungi</taxon>
        <taxon>Dikarya</taxon>
        <taxon>Ascomycota</taxon>
        <taxon>Saccharomycotina</taxon>
        <taxon>Pichiomycetes</taxon>
        <taxon>Metschnikowiaceae</taxon>
        <taxon>Metschnikowia</taxon>
    </lineage>
</organism>
<protein>
    <recommendedName>
        <fullName evidence="5">LIM zinc-binding domain-containing protein</fullName>
    </recommendedName>
</protein>
<evidence type="ECO:0000256" key="1">
    <source>
        <dbReference type="ARBA" id="ARBA00022723"/>
    </source>
</evidence>
<keyword evidence="7" id="KW-1185">Reference proteome</keyword>
<dbReference type="Pfam" id="PF00412">
    <property type="entry name" value="LIM"/>
    <property type="match status" value="1"/>
</dbReference>
<dbReference type="SMART" id="SM00132">
    <property type="entry name" value="LIM"/>
    <property type="match status" value="1"/>
</dbReference>
<dbReference type="EMBL" id="ML004483">
    <property type="protein sequence ID" value="RKP29529.1"/>
    <property type="molecule type" value="Genomic_DNA"/>
</dbReference>
<feature type="region of interest" description="Disordered" evidence="4">
    <location>
        <begin position="158"/>
        <end position="186"/>
    </location>
</feature>
<keyword evidence="3" id="KW-0440">LIM domain</keyword>
<dbReference type="OrthoDB" id="1112565at2759"/>
<evidence type="ECO:0000259" key="5">
    <source>
        <dbReference type="PROSITE" id="PS50023"/>
    </source>
</evidence>
<sequence>MQFPTLPSWIRNAQPGVINDDSPFPPLKPKKRTSTGKRDSAISSLLREETFSYPENGYPNHKNAQVSVYSGQAPPPSSSTTFHLSQQLSQPQFQSFQSFQPFQPNRGSDERLQNILGSDLNVLSHKNKKELTLDILHSNFSPRPDVAVHQDFLPIERHGKRTGSLGSERSPGACGDHSQYSSLDSVSTSKSIPTYELMAPTAPYPTRDFGQIFTPSTERKLSTMLADLKQDVENHRVRDSRAPTAIYVVSSPSDCRQALGKNTCNVPGGMQGESTVPLGEEPLGSPRDDLSLRDNLRDSDETANTSVDYVGGQLYVVNKEEHADVDQRLSTISSILSKNHPEHAEDDEIEKELERQLESLKNCSKVSLDSNLRHNDSYSSALETQAGSGAIHAMLATDLNCVESQNELVSHSQPIQEVVTPFFGKRENERFDQLDPITPLQTQLQEDEDGIHETPDTIKPLSPKTHHLALELKDLQLCQEQEVNPPRSLSNQDDTKSEEILGSSVPEEFEAFPRSALYPAFPLFRTSGVDKALPGTGLCRSCHTEFRTDAKGADRPIFSKSGELSGQWHRGCFQCSYNSCNIFFDKSTTPYVLLDNPFCHHHYHSLNGTLCSLCNMGIEGECIENELRRKWHTNCLTCSRCRNCIQDDYYCVKNEIFCEKDATLLIEERKNLGLHTSDKVEKRRTRLMYLGLGPNF</sequence>
<evidence type="ECO:0000256" key="3">
    <source>
        <dbReference type="PROSITE-ProRule" id="PRU00125"/>
    </source>
</evidence>
<keyword evidence="1 3" id="KW-0479">Metal-binding</keyword>
<dbReference type="InterPro" id="IPR001781">
    <property type="entry name" value="Znf_LIM"/>
</dbReference>
<feature type="region of interest" description="Disordered" evidence="4">
    <location>
        <begin position="1"/>
        <end position="43"/>
    </location>
</feature>
<evidence type="ECO:0000256" key="2">
    <source>
        <dbReference type="ARBA" id="ARBA00022833"/>
    </source>
</evidence>
<dbReference type="CDD" id="cd08368">
    <property type="entry name" value="LIM"/>
    <property type="match status" value="1"/>
</dbReference>
<dbReference type="SUPFAM" id="SSF57716">
    <property type="entry name" value="Glucocorticoid receptor-like (DNA-binding domain)"/>
    <property type="match status" value="1"/>
</dbReference>
<dbReference type="GO" id="GO:0046872">
    <property type="term" value="F:metal ion binding"/>
    <property type="evidence" value="ECO:0007669"/>
    <property type="project" value="UniProtKB-KW"/>
</dbReference>
<feature type="region of interest" description="Disordered" evidence="4">
    <location>
        <begin position="68"/>
        <end position="87"/>
    </location>
</feature>
<proteinExistence type="predicted"/>
<dbReference type="PROSITE" id="PS50023">
    <property type="entry name" value="LIM_DOMAIN_2"/>
    <property type="match status" value="1"/>
</dbReference>
<evidence type="ECO:0000256" key="4">
    <source>
        <dbReference type="SAM" id="MobiDB-lite"/>
    </source>
</evidence>
<gene>
    <name evidence="6" type="ORF">METBISCDRAFT_24139</name>
</gene>
<feature type="region of interest" description="Disordered" evidence="4">
    <location>
        <begin position="266"/>
        <end position="305"/>
    </location>
</feature>
<accession>A0A4V1J2S0</accession>
<dbReference type="PROSITE" id="PS00478">
    <property type="entry name" value="LIM_DOMAIN_1"/>
    <property type="match status" value="1"/>
</dbReference>
<evidence type="ECO:0000313" key="7">
    <source>
        <dbReference type="Proteomes" id="UP000268321"/>
    </source>
</evidence>
<feature type="domain" description="LIM zinc-binding" evidence="5">
    <location>
        <begin position="609"/>
        <end position="668"/>
    </location>
</feature>
<dbReference type="AlphaFoldDB" id="A0A4V1J2S0"/>
<keyword evidence="2 3" id="KW-0862">Zinc</keyword>
<feature type="compositionally biased region" description="Basic and acidic residues" evidence="4">
    <location>
        <begin position="286"/>
        <end position="300"/>
    </location>
</feature>
<reference evidence="7" key="1">
    <citation type="journal article" date="2018" name="Nat. Microbiol.">
        <title>Leveraging single-cell genomics to expand the fungal tree of life.</title>
        <authorList>
            <person name="Ahrendt S.R."/>
            <person name="Quandt C.A."/>
            <person name="Ciobanu D."/>
            <person name="Clum A."/>
            <person name="Salamov A."/>
            <person name="Andreopoulos B."/>
            <person name="Cheng J.F."/>
            <person name="Woyke T."/>
            <person name="Pelin A."/>
            <person name="Henrissat B."/>
            <person name="Reynolds N.K."/>
            <person name="Benny G.L."/>
            <person name="Smith M.E."/>
            <person name="James T.Y."/>
            <person name="Grigoriev I.V."/>
        </authorList>
    </citation>
    <scope>NUCLEOTIDE SEQUENCE [LARGE SCALE GENOMIC DNA]</scope>
    <source>
        <strain evidence="7">Baker2002</strain>
    </source>
</reference>
<evidence type="ECO:0000313" key="6">
    <source>
        <dbReference type="EMBL" id="RKP29529.1"/>
    </source>
</evidence>
<dbReference type="GO" id="GO:0030695">
    <property type="term" value="F:GTPase regulator activity"/>
    <property type="evidence" value="ECO:0007669"/>
    <property type="project" value="UniProtKB-ARBA"/>
</dbReference>
<dbReference type="Proteomes" id="UP000268321">
    <property type="component" value="Unassembled WGS sequence"/>
</dbReference>
<dbReference type="Gene3D" id="2.10.110.10">
    <property type="entry name" value="Cysteine Rich Protein"/>
    <property type="match status" value="2"/>
</dbReference>